<proteinExistence type="predicted"/>
<name>A0A6A6Q9U2_9PEZI</name>
<reference evidence="2" key="1">
    <citation type="journal article" date="2020" name="Stud. Mycol.">
        <title>101 Dothideomycetes genomes: a test case for predicting lifestyles and emergence of pathogens.</title>
        <authorList>
            <person name="Haridas S."/>
            <person name="Albert R."/>
            <person name="Binder M."/>
            <person name="Bloem J."/>
            <person name="Labutti K."/>
            <person name="Salamov A."/>
            <person name="Andreopoulos B."/>
            <person name="Baker S."/>
            <person name="Barry K."/>
            <person name="Bills G."/>
            <person name="Bluhm B."/>
            <person name="Cannon C."/>
            <person name="Castanera R."/>
            <person name="Culley D."/>
            <person name="Daum C."/>
            <person name="Ezra D."/>
            <person name="Gonzalez J."/>
            <person name="Henrissat B."/>
            <person name="Kuo A."/>
            <person name="Liang C."/>
            <person name="Lipzen A."/>
            <person name="Lutzoni F."/>
            <person name="Magnuson J."/>
            <person name="Mondo S."/>
            <person name="Nolan M."/>
            <person name="Ohm R."/>
            <person name="Pangilinan J."/>
            <person name="Park H.-J."/>
            <person name="Ramirez L."/>
            <person name="Alfaro M."/>
            <person name="Sun H."/>
            <person name="Tritt A."/>
            <person name="Yoshinaga Y."/>
            <person name="Zwiers L.-H."/>
            <person name="Turgeon B."/>
            <person name="Goodwin S."/>
            <person name="Spatafora J."/>
            <person name="Crous P."/>
            <person name="Grigoriev I."/>
        </authorList>
    </citation>
    <scope>NUCLEOTIDE SEQUENCE</scope>
    <source>
        <strain evidence="2">CBS 269.34</strain>
    </source>
</reference>
<organism evidence="2 3">
    <name type="scientific">Lophium mytilinum</name>
    <dbReference type="NCBI Taxonomy" id="390894"/>
    <lineage>
        <taxon>Eukaryota</taxon>
        <taxon>Fungi</taxon>
        <taxon>Dikarya</taxon>
        <taxon>Ascomycota</taxon>
        <taxon>Pezizomycotina</taxon>
        <taxon>Dothideomycetes</taxon>
        <taxon>Pleosporomycetidae</taxon>
        <taxon>Mytilinidiales</taxon>
        <taxon>Mytilinidiaceae</taxon>
        <taxon>Lophium</taxon>
    </lineage>
</organism>
<gene>
    <name evidence="2" type="ORF">BU16DRAFT_567369</name>
</gene>
<evidence type="ECO:0000313" key="3">
    <source>
        <dbReference type="Proteomes" id="UP000799750"/>
    </source>
</evidence>
<feature type="region of interest" description="Disordered" evidence="1">
    <location>
        <begin position="342"/>
        <end position="375"/>
    </location>
</feature>
<dbReference type="AlphaFoldDB" id="A0A6A6Q9U2"/>
<evidence type="ECO:0000313" key="2">
    <source>
        <dbReference type="EMBL" id="KAF2489190.1"/>
    </source>
</evidence>
<accession>A0A6A6Q9U2</accession>
<dbReference type="Proteomes" id="UP000799750">
    <property type="component" value="Unassembled WGS sequence"/>
</dbReference>
<evidence type="ECO:0000256" key="1">
    <source>
        <dbReference type="SAM" id="MobiDB-lite"/>
    </source>
</evidence>
<sequence length="375" mass="41467">MVTSNALWKTSFIRGFVSLQTTLASTSQMRLIDYRLYQDQCSKPQTAVPGNILRFQAPTWSWASVNQKVGYWASLAERDFRVSVERASCTPVRDGDWFGQIKDGYIVVKANLCPARVLWKQADDAFGLQPQPSHGLSVHGENVLVYPDYAWARPGKDQLRDIEQVYCLGQLESARLGDSVIVSLVIRPLDGGKKYERVGLCLYSSYRDEDKICNPIPRGPHSLWSEKKEIMIPLADSHRLHAQLVKRVRDIKPQNARMATQKAAERGAMRMAQGTILELIWENRRLVEVNGEAVRGFERMVRENAALRAEEVRVVEGLAEKVRVVEGLAEMDREYGTLRETCGGGGGVGSDGGGDAGGTGGVGEAGEAGGDWGWA</sequence>
<keyword evidence="3" id="KW-1185">Reference proteome</keyword>
<dbReference type="EMBL" id="MU004199">
    <property type="protein sequence ID" value="KAF2489190.1"/>
    <property type="molecule type" value="Genomic_DNA"/>
</dbReference>
<protein>
    <submittedName>
        <fullName evidence="2">Uncharacterized protein</fullName>
    </submittedName>
</protein>